<comment type="subcellular location">
    <subcellularLocation>
        <location evidence="1">Secreted</location>
    </subcellularLocation>
</comment>
<keyword evidence="4" id="KW-0677">Repeat</keyword>
<dbReference type="Pfam" id="PF07648">
    <property type="entry name" value="Kazal_2"/>
    <property type="match status" value="1"/>
</dbReference>
<dbReference type="InterPro" id="IPR002350">
    <property type="entry name" value="Kazal_dom"/>
</dbReference>
<dbReference type="CDD" id="cd00104">
    <property type="entry name" value="KAZAL_FS"/>
    <property type="match status" value="1"/>
</dbReference>
<dbReference type="PANTHER" id="PTHR12352:SF30">
    <property type="entry name" value="FI05255P"/>
    <property type="match status" value="1"/>
</dbReference>
<evidence type="ECO:0000256" key="4">
    <source>
        <dbReference type="ARBA" id="ARBA00022737"/>
    </source>
</evidence>
<dbReference type="FunFam" id="4.10.800.10:FF:000004">
    <property type="entry name" value="SPARC-related modular calcium-binding protein 1"/>
    <property type="match status" value="1"/>
</dbReference>
<evidence type="ECO:0000259" key="9">
    <source>
        <dbReference type="PROSITE" id="PS51465"/>
    </source>
</evidence>
<dbReference type="InterPro" id="IPR000716">
    <property type="entry name" value="Thyroglobulin_1"/>
</dbReference>
<dbReference type="EMBL" id="GG666479">
    <property type="protein sequence ID" value="EEN66027.1"/>
    <property type="molecule type" value="Genomic_DNA"/>
</dbReference>
<proteinExistence type="predicted"/>
<evidence type="ECO:0000259" key="8">
    <source>
        <dbReference type="PROSITE" id="PS51162"/>
    </source>
</evidence>
<evidence type="ECO:0000256" key="3">
    <source>
        <dbReference type="ARBA" id="ARBA00022729"/>
    </source>
</evidence>
<feature type="domain" description="Thyroglobulin type-1" evidence="8">
    <location>
        <begin position="112"/>
        <end position="181"/>
    </location>
</feature>
<feature type="disulfide bond" evidence="7">
    <location>
        <begin position="151"/>
        <end position="158"/>
    </location>
</feature>
<sequence>MPQDNLMCRLHMNEEIRGALMNQHLLIGDLDEHQECNYDCTLEMKRTVCGTDGRTYNSRCEMQRARCQTGRSIEVQHRGKCKVMDAAAPALSNKQITKRQPTVSNRTAAALVKGCELDRQKALDDQRRSPPGTGLYIPECNPDGSYKSEQCHKDTGYCWCVVRSTGRPIPGTSTQHSMPDCEGAEGMMLKPEVSDPMSVERKPVTPLPPREFKECPGAAKDRFNTVLLDALSTDMVEAAPDTTGSWQVDVSPPDAGTMDTQLLIVSMATDVVKDTIFPQINENCTQYSYPCY</sequence>
<dbReference type="AlphaFoldDB" id="C3Y0P4"/>
<name>C3Y0P4_BRAFL</name>
<dbReference type="SUPFAM" id="SSF57610">
    <property type="entry name" value="Thyroglobulin type-1 domain"/>
    <property type="match status" value="1"/>
</dbReference>
<keyword evidence="2" id="KW-0964">Secreted</keyword>
<dbReference type="InParanoid" id="C3Y0P4"/>
<dbReference type="PROSITE" id="PS51162">
    <property type="entry name" value="THYROGLOBULIN_1_2"/>
    <property type="match status" value="1"/>
</dbReference>
<dbReference type="GO" id="GO:0005576">
    <property type="term" value="C:extracellular region"/>
    <property type="evidence" value="ECO:0007669"/>
    <property type="project" value="UniProtKB-SubCell"/>
</dbReference>
<dbReference type="SUPFAM" id="SSF100895">
    <property type="entry name" value="Kazal-type serine protease inhibitors"/>
    <property type="match status" value="1"/>
</dbReference>
<feature type="domain" description="Kazal-like" evidence="9">
    <location>
        <begin position="30"/>
        <end position="83"/>
    </location>
</feature>
<dbReference type="PROSITE" id="PS51465">
    <property type="entry name" value="KAZAL_2"/>
    <property type="match status" value="1"/>
</dbReference>
<organism>
    <name type="scientific">Branchiostoma floridae</name>
    <name type="common">Florida lancelet</name>
    <name type="synonym">Amphioxus</name>
    <dbReference type="NCBI Taxonomy" id="7739"/>
    <lineage>
        <taxon>Eukaryota</taxon>
        <taxon>Metazoa</taxon>
        <taxon>Chordata</taxon>
        <taxon>Cephalochordata</taxon>
        <taxon>Leptocardii</taxon>
        <taxon>Amphioxiformes</taxon>
        <taxon>Branchiostomatidae</taxon>
        <taxon>Branchiostoma</taxon>
    </lineage>
</organism>
<evidence type="ECO:0000256" key="2">
    <source>
        <dbReference type="ARBA" id="ARBA00022525"/>
    </source>
</evidence>
<evidence type="ECO:0000313" key="10">
    <source>
        <dbReference type="EMBL" id="EEN66027.1"/>
    </source>
</evidence>
<dbReference type="InterPro" id="IPR036857">
    <property type="entry name" value="Thyroglobulin_1_sf"/>
</dbReference>
<evidence type="ECO:0008006" key="11">
    <source>
        <dbReference type="Google" id="ProtNLM"/>
    </source>
</evidence>
<dbReference type="PANTHER" id="PTHR12352">
    <property type="entry name" value="SECRETED MODULAR CALCIUM-BINDING PROTEIN"/>
    <property type="match status" value="1"/>
</dbReference>
<dbReference type="PROSITE" id="PS00484">
    <property type="entry name" value="THYROGLOBULIN_1_1"/>
    <property type="match status" value="1"/>
</dbReference>
<dbReference type="SMART" id="SM00280">
    <property type="entry name" value="KAZAL"/>
    <property type="match status" value="1"/>
</dbReference>
<evidence type="ECO:0000256" key="6">
    <source>
        <dbReference type="ARBA" id="ARBA00023180"/>
    </source>
</evidence>
<dbReference type="Gene3D" id="3.30.60.30">
    <property type="match status" value="1"/>
</dbReference>
<dbReference type="CDD" id="cd00191">
    <property type="entry name" value="TY"/>
    <property type="match status" value="1"/>
</dbReference>
<gene>
    <name evidence="10" type="ORF">BRAFLDRAFT_129208</name>
</gene>
<dbReference type="InterPro" id="IPR036058">
    <property type="entry name" value="Kazal_dom_sf"/>
</dbReference>
<dbReference type="Gene3D" id="4.10.800.10">
    <property type="entry name" value="Thyroglobulin type-1"/>
    <property type="match status" value="1"/>
</dbReference>
<evidence type="ECO:0000256" key="1">
    <source>
        <dbReference type="ARBA" id="ARBA00004613"/>
    </source>
</evidence>
<dbReference type="eggNOG" id="KOG4578">
    <property type="taxonomic scope" value="Eukaryota"/>
</dbReference>
<keyword evidence="5 7" id="KW-1015">Disulfide bond</keyword>
<accession>C3Y0P4</accession>
<dbReference type="SMART" id="SM00211">
    <property type="entry name" value="TY"/>
    <property type="match status" value="1"/>
</dbReference>
<comment type="caution">
    <text evidence="7">Lacks conserved residue(s) required for the propagation of feature annotation.</text>
</comment>
<keyword evidence="3" id="KW-0732">Signal</keyword>
<keyword evidence="6" id="KW-0325">Glycoprotein</keyword>
<dbReference type="InterPro" id="IPR051950">
    <property type="entry name" value="Dev_reg/Prot_inhib"/>
</dbReference>
<evidence type="ECO:0000256" key="5">
    <source>
        <dbReference type="ARBA" id="ARBA00023157"/>
    </source>
</evidence>
<evidence type="ECO:0000256" key="7">
    <source>
        <dbReference type="PROSITE-ProRule" id="PRU00500"/>
    </source>
</evidence>
<dbReference type="Pfam" id="PF00086">
    <property type="entry name" value="Thyroglobulin_1"/>
    <property type="match status" value="1"/>
</dbReference>
<reference evidence="10" key="1">
    <citation type="journal article" date="2008" name="Nature">
        <title>The amphioxus genome and the evolution of the chordate karyotype.</title>
        <authorList>
            <consortium name="US DOE Joint Genome Institute (JGI-PGF)"/>
            <person name="Putnam N.H."/>
            <person name="Butts T."/>
            <person name="Ferrier D.E.K."/>
            <person name="Furlong R.F."/>
            <person name="Hellsten U."/>
            <person name="Kawashima T."/>
            <person name="Robinson-Rechavi M."/>
            <person name="Shoguchi E."/>
            <person name="Terry A."/>
            <person name="Yu J.-K."/>
            <person name="Benito-Gutierrez E.L."/>
            <person name="Dubchak I."/>
            <person name="Garcia-Fernandez J."/>
            <person name="Gibson-Brown J.J."/>
            <person name="Grigoriev I.V."/>
            <person name="Horton A.C."/>
            <person name="de Jong P.J."/>
            <person name="Jurka J."/>
            <person name="Kapitonov V.V."/>
            <person name="Kohara Y."/>
            <person name="Kuroki Y."/>
            <person name="Lindquist E."/>
            <person name="Lucas S."/>
            <person name="Osoegawa K."/>
            <person name="Pennacchio L.A."/>
            <person name="Salamov A.A."/>
            <person name="Satou Y."/>
            <person name="Sauka-Spengler T."/>
            <person name="Schmutz J."/>
            <person name="Shin-I T."/>
            <person name="Toyoda A."/>
            <person name="Bronner-Fraser M."/>
            <person name="Fujiyama A."/>
            <person name="Holland L.Z."/>
            <person name="Holland P.W.H."/>
            <person name="Satoh N."/>
            <person name="Rokhsar D.S."/>
        </authorList>
    </citation>
    <scope>NUCLEOTIDE SEQUENCE [LARGE SCALE GENOMIC DNA]</scope>
    <source>
        <strain evidence="10">S238N-H82</strain>
        <tissue evidence="10">Testes</tissue>
    </source>
</reference>
<protein>
    <recommendedName>
        <fullName evidence="11">Thyroglobulin type-1 domain-containing protein</fullName>
    </recommendedName>
</protein>
<dbReference type="STRING" id="7739.C3Y0P4"/>